<dbReference type="InterPro" id="IPR019925">
    <property type="entry name" value="DNA_repair_protein_predicted"/>
</dbReference>
<sequence>MLPNDVFYLEWGLMTAASPEFTISSLPAQPIDALVAGDARQQLVLTVNNRQALRLKQLLVRHMGSSASIVELPLVMPLGRWLRALHDARLFSTRNHVPAIALDRFAEQLVWESVIEQEEGVGRLLDLQQTAKMASDAHHLCADWHLQVNDDESTQEYERFRQWQKAYLHRLSQMDAEDDCLMQESLIRALESHENLNLPKQIILLGFTECAPRLGRLLNACQANGTYLAVLAENSASASDVGKTALGDTAAEWETAIEWARQALQENPLGTYAIVAPDLEAKAPLARRLLTQNLGRHGLSWNVAVGRPLTEWAPVRAAFAWLRLLAQLGSRRQCEVQVLGAALLAGHCSARPLALAAMAQYDAQLRQKEDLTIPEAAVLAMFDQFDIDESLKFREIYQHWCQPFQEKYMRASTDQWAQRIRECLAGLGFPGPATLSSANFQVCQAFEKLLVRFSALYEVGGLLDGTGACALLHRLARQSAFQPQRDKLARLDVLGFLEAEGGRWDAVWILGLTDEVLPASPSPNPFLPVSALRRVNAPRATPEREKAWADELFHALRQCAPQVRLSWPLMEGEKELRASPLLENIPLFEAETLCAGTNGAELQRDLETFSDHQAPALSGKRPVSGGMDVLETQARNPLWAFARYRLGARELTDYPQAVSQRVRGIFLHKVMELVWGMLQDWERLVGKFESGSLEAFVNECVELAADQELKHDYAAVVQMEKDRARRIVMDFLQIELEREPFAVQQLEQDVKWQHAQVSLSLRMDRIDTLADGQQVIIDYKSGSTPSFKQDWSREVPVNLQLPFYAAVMGAGKGNPVAGLLFARLNARQIELKGIANEDLGVDALDDRSSWEPAVSWDDLLQRWQRVMEQLAEDFSAGKAINRAWRESDLQYCDVKPFLRLAQESEDE</sequence>
<dbReference type="Pfam" id="PF12705">
    <property type="entry name" value="PDDEXK_1"/>
    <property type="match status" value="1"/>
</dbReference>
<dbReference type="InterPro" id="IPR027417">
    <property type="entry name" value="P-loop_NTPase"/>
</dbReference>
<dbReference type="EMBL" id="BMYS01000018">
    <property type="protein sequence ID" value="GGW92232.1"/>
    <property type="molecule type" value="Genomic_DNA"/>
</dbReference>
<dbReference type="InterPro" id="IPR038726">
    <property type="entry name" value="PDDEXK_AddAB-type"/>
</dbReference>
<dbReference type="InterPro" id="IPR011604">
    <property type="entry name" value="PDDEXK-like_dom_sf"/>
</dbReference>
<accession>A0A918JPG9</accession>
<dbReference type="RefSeq" id="WP_189385636.1">
    <property type="nucleotide sequence ID" value="NZ_BAABFY010000012.1"/>
</dbReference>
<dbReference type="Proteomes" id="UP000608345">
    <property type="component" value="Unassembled WGS sequence"/>
</dbReference>
<comment type="caution">
    <text evidence="2">The sequence shown here is derived from an EMBL/GenBank/DDBJ whole genome shotgun (WGS) entry which is preliminary data.</text>
</comment>
<dbReference type="AlphaFoldDB" id="A0A918JPG9"/>
<dbReference type="Gene3D" id="3.90.320.10">
    <property type="match status" value="1"/>
</dbReference>
<feature type="domain" description="PD-(D/E)XK endonuclease-like" evidence="1">
    <location>
        <begin position="630"/>
        <end position="895"/>
    </location>
</feature>
<reference evidence="2" key="2">
    <citation type="submission" date="2020-09" db="EMBL/GenBank/DDBJ databases">
        <authorList>
            <person name="Sun Q."/>
            <person name="Kim S."/>
        </authorList>
    </citation>
    <scope>NUCLEOTIDE SEQUENCE</scope>
    <source>
        <strain evidence="2">KCTC 23732</strain>
    </source>
</reference>
<evidence type="ECO:0000313" key="2">
    <source>
        <dbReference type="EMBL" id="GGW92232.1"/>
    </source>
</evidence>
<dbReference type="SUPFAM" id="SSF52540">
    <property type="entry name" value="P-loop containing nucleoside triphosphate hydrolases"/>
    <property type="match status" value="1"/>
</dbReference>
<name>A0A918JPG9_9BURK</name>
<gene>
    <name evidence="2" type="ORF">GCM10011450_22900</name>
</gene>
<evidence type="ECO:0000313" key="3">
    <source>
        <dbReference type="Proteomes" id="UP000608345"/>
    </source>
</evidence>
<dbReference type="NCBIfam" id="TIGR03623">
    <property type="entry name" value="probable DNA repair protein"/>
    <property type="match status" value="1"/>
</dbReference>
<organism evidence="2 3">
    <name type="scientific">Advenella faeciporci</name>
    <dbReference type="NCBI Taxonomy" id="797535"/>
    <lineage>
        <taxon>Bacteria</taxon>
        <taxon>Pseudomonadati</taxon>
        <taxon>Pseudomonadota</taxon>
        <taxon>Betaproteobacteria</taxon>
        <taxon>Burkholderiales</taxon>
        <taxon>Alcaligenaceae</taxon>
    </lineage>
</organism>
<evidence type="ECO:0000259" key="1">
    <source>
        <dbReference type="Pfam" id="PF12705"/>
    </source>
</evidence>
<protein>
    <recommendedName>
        <fullName evidence="1">PD-(D/E)XK endonuclease-like domain-containing protein</fullName>
    </recommendedName>
</protein>
<reference evidence="2" key="1">
    <citation type="journal article" date="2014" name="Int. J. Syst. Evol. Microbiol.">
        <title>Complete genome sequence of Corynebacterium casei LMG S-19264T (=DSM 44701T), isolated from a smear-ripened cheese.</title>
        <authorList>
            <consortium name="US DOE Joint Genome Institute (JGI-PGF)"/>
            <person name="Walter F."/>
            <person name="Albersmeier A."/>
            <person name="Kalinowski J."/>
            <person name="Ruckert C."/>
        </authorList>
    </citation>
    <scope>NUCLEOTIDE SEQUENCE</scope>
    <source>
        <strain evidence="2">KCTC 23732</strain>
    </source>
</reference>
<keyword evidence="3" id="KW-1185">Reference proteome</keyword>
<proteinExistence type="predicted"/>